<keyword evidence="2" id="KW-0547">Nucleotide-binding</keyword>
<dbReference type="Gene3D" id="3.40.50.300">
    <property type="entry name" value="P-loop containing nucleotide triphosphate hydrolases"/>
    <property type="match status" value="1"/>
</dbReference>
<dbReference type="RefSeq" id="WP_320319606.1">
    <property type="nucleotide sequence ID" value="NZ_JAVIIP010000001.1"/>
</dbReference>
<protein>
    <submittedName>
        <fullName evidence="2">ATP-binding protein</fullName>
    </submittedName>
</protein>
<comment type="caution">
    <text evidence="2">The sequence shown here is derived from an EMBL/GenBank/DDBJ whole genome shotgun (WGS) entry which is preliminary data.</text>
</comment>
<evidence type="ECO:0000313" key="3">
    <source>
        <dbReference type="Proteomes" id="UP001276564"/>
    </source>
</evidence>
<evidence type="ECO:0000259" key="1">
    <source>
        <dbReference type="Pfam" id="PF20703"/>
    </source>
</evidence>
<dbReference type="InterPro" id="IPR027417">
    <property type="entry name" value="P-loop_NTPase"/>
</dbReference>
<dbReference type="EMBL" id="JAVIIP010000001">
    <property type="protein sequence ID" value="MDX8536542.1"/>
    <property type="molecule type" value="Genomic_DNA"/>
</dbReference>
<dbReference type="Pfam" id="PF20703">
    <property type="entry name" value="nSTAND1"/>
    <property type="match status" value="1"/>
</dbReference>
<feature type="domain" description="Novel STAND NTPase 1" evidence="1">
    <location>
        <begin position="255"/>
        <end position="421"/>
    </location>
</feature>
<keyword evidence="2" id="KW-0067">ATP-binding</keyword>
<organism evidence="2 3">
    <name type="scientific">Mesorhizobium abyssinicae</name>
    <dbReference type="NCBI Taxonomy" id="1209958"/>
    <lineage>
        <taxon>Bacteria</taxon>
        <taxon>Pseudomonadati</taxon>
        <taxon>Pseudomonadota</taxon>
        <taxon>Alphaproteobacteria</taxon>
        <taxon>Hyphomicrobiales</taxon>
        <taxon>Phyllobacteriaceae</taxon>
        <taxon>Mesorhizobium</taxon>
    </lineage>
</organism>
<keyword evidence="3" id="KW-1185">Reference proteome</keyword>
<proteinExistence type="predicted"/>
<dbReference type="GO" id="GO:0005524">
    <property type="term" value="F:ATP binding"/>
    <property type="evidence" value="ECO:0007669"/>
    <property type="project" value="UniProtKB-KW"/>
</dbReference>
<evidence type="ECO:0000313" key="2">
    <source>
        <dbReference type="EMBL" id="MDX8536542.1"/>
    </source>
</evidence>
<accession>A0ABU5AGZ3</accession>
<reference evidence="2 3" key="1">
    <citation type="submission" date="2023-08" db="EMBL/GenBank/DDBJ databases">
        <title>Implementing the SeqCode for naming new Mesorhizobium species isolated from Vachellia karroo root nodules.</title>
        <authorList>
            <person name="Van Lill M."/>
        </authorList>
    </citation>
    <scope>NUCLEOTIDE SEQUENCE [LARGE SCALE GENOMIC DNA]</scope>
    <source>
        <strain evidence="2 3">VK4B</strain>
    </source>
</reference>
<sequence length="1513" mass="168958">MHKGGIADKAGNRFEARWLTHQLLGLLDGTVREVTVEALGDEEQGFEFSLTRIAGAEWHQCKRQTATGTWSIAALDAAGVLTAFRTKTANVGARCLFVSSDPSPPLKLLQDKLPATHSPETFEASLSDKETQHWCLLKERLGCDAAEAFRFLGQTEFRTLSEADLAENLRARITYWFKGDPDTIAAQFRTWLEEERNFNRPLVYDDVISFLSGAGIETKQYELDRALPGRIRDATSSYVGSYPPLGAGLYRIDRAAVQEVLAGLRAGAGVVLLAGSAGIGKSAILSDVIEQLRAQGTLHLAFRVDQAGAVATLNELGAQTVGTADNPVVVLEQLASDNRAVLVVDQADAVSEVSGRVAELRRVVLDLVRKAAQYPHVQLIFACRSFDLENDHAFRQIAEAKGNIRVDVAPFQRAEVDAVLTRVGILHDPNNARLMALLALPIGLTLAAALAQSGVSDLRRVEHLSELYGRLLAARDQEIQRDFRPGWSVFAPLTALASTMSERQELFAPVATLDSFAGAIDILQRAGLIVVRGLRIGFLHESLFDYLHARAFAQQRKPIIDFLLASEQTLFRRTQTRQILAFERESERNRYLVDLGTVLGDTRVRPHIRETVVRWLATVPDPTMAEWELIARYAQRDGLPVKSGNVIYERKPWFDLLNKHGLIYDWLAYDGEDLNWALGFLRSIAPIAPIEVSQLLNGFLERRPERIRDVFATLRFIDPKSDAKSLADCLIATLDRAIPDDWETGADDWDDYYGSWIKTAPDEAARIFGAQLGRWFRLHSEGHPFRHRYENGGTSLHWLSELAKASPLGFLEQILPFMRLSMERSVEGDSRPANDSIWYWRHWDQTEIRSIDLLDLVRGSLAQVAQQNPRAAARLLRSIEPELYITSLHFLLETVAANPKALRDLLVEQVGNSGLFKAGWHSADGHSAGSAIAAAMPWLTPHERKRCEKAVLALRPEIDSAKRALARREQAGDEPRLAPKLNDYPTWCLNDSGKREWSVLRQIGAEWLSPHARRRLAELDRKFVGQKPEQPDGMRGGMVRSPIDGERTKLMSDRAWLRAIAKFSLPRERRFSGGDGLRGGARELSCELKERAKEAPERFLMLLGWFPEGSHEDFTWGITAGIAEAKPDADMIERVLIALNTNPAAKSDDRSLIWMIRGCKGPIGPLAEALVLIVATKADDSTGIVDINRGERAKEPDWKKAFTFGGELRAKAINSARGSALEILGSICWHSKKTFEKYRSTIDEIVGAPAAPHVQSALTGLLMCALKHEGKEAIGWVLRVARTCPEALYSNDGQQILSWVADLEIEAFTQLINLYLINDDPLARGFGALAIFRRCLDDQDWLSFAENLIEVDAEYRSAAAAIAAANFDSARFGTPCTDWLIRLFDDDETAVRHEAIDCFRRMKTEDISAHAGVFKAYVASKYFETERTYFLHRLEHAPPDLDDLVLKLLEETVRKRNDSGRDPRAYELHEVGELALKIYASNSEHPIRRTRALGLIDQLVERGLMGMQKLEAV</sequence>
<dbReference type="SUPFAM" id="SSF52540">
    <property type="entry name" value="P-loop containing nucleoside triphosphate hydrolases"/>
    <property type="match status" value="1"/>
</dbReference>
<gene>
    <name evidence="2" type="ORF">RFM23_02790</name>
</gene>
<dbReference type="Proteomes" id="UP001276564">
    <property type="component" value="Unassembled WGS sequence"/>
</dbReference>
<name>A0ABU5AGZ3_9HYPH</name>
<dbReference type="InterPro" id="IPR049052">
    <property type="entry name" value="nSTAND1"/>
</dbReference>